<keyword evidence="8 9" id="KW-0119">Carbohydrate metabolism</keyword>
<dbReference type="InterPro" id="IPR006047">
    <property type="entry name" value="GH13_cat_dom"/>
</dbReference>
<evidence type="ECO:0000256" key="8">
    <source>
        <dbReference type="ARBA" id="ARBA00023277"/>
    </source>
</evidence>
<evidence type="ECO:0000256" key="9">
    <source>
        <dbReference type="HAMAP-Rule" id="MF_00685"/>
    </source>
</evidence>
<evidence type="ECO:0000256" key="2">
    <source>
        <dbReference type="ARBA" id="ARBA00004964"/>
    </source>
</evidence>
<comment type="pathway">
    <text evidence="2 9">Glycan biosynthesis; glycogen biosynthesis.</text>
</comment>
<evidence type="ECO:0000256" key="10">
    <source>
        <dbReference type="PIRSR" id="PIRSR000463-1"/>
    </source>
</evidence>
<proteinExistence type="inferred from homology"/>
<dbReference type="Gene3D" id="2.60.40.10">
    <property type="entry name" value="Immunoglobulins"/>
    <property type="match status" value="2"/>
</dbReference>
<dbReference type="GO" id="GO:0004553">
    <property type="term" value="F:hydrolase activity, hydrolyzing O-glycosyl compounds"/>
    <property type="evidence" value="ECO:0007669"/>
    <property type="project" value="InterPro"/>
</dbReference>
<dbReference type="NCBIfam" id="NF008967">
    <property type="entry name" value="PRK12313.1"/>
    <property type="match status" value="1"/>
</dbReference>
<dbReference type="AlphaFoldDB" id="A0A6M8BFN6"/>
<dbReference type="GO" id="GO:0003844">
    <property type="term" value="F:1,4-alpha-glucan branching enzyme activity"/>
    <property type="evidence" value="ECO:0007669"/>
    <property type="project" value="UniProtKB-UniRule"/>
</dbReference>
<evidence type="ECO:0000256" key="7">
    <source>
        <dbReference type="ARBA" id="ARBA00023056"/>
    </source>
</evidence>
<name>A0A6M8BFN6_9CYAN</name>
<dbReference type="SUPFAM" id="SSF51445">
    <property type="entry name" value="(Trans)glycosidases"/>
    <property type="match status" value="1"/>
</dbReference>
<dbReference type="FunFam" id="3.20.20.80:FF:000003">
    <property type="entry name" value="1,4-alpha-glucan branching enzyme GlgB"/>
    <property type="match status" value="1"/>
</dbReference>
<dbReference type="GO" id="GO:0005829">
    <property type="term" value="C:cytosol"/>
    <property type="evidence" value="ECO:0007669"/>
    <property type="project" value="TreeGrafter"/>
</dbReference>
<organism evidence="12 13">
    <name type="scientific">Thermoleptolyngbya sichuanensis A183</name>
    <dbReference type="NCBI Taxonomy" id="2737172"/>
    <lineage>
        <taxon>Bacteria</taxon>
        <taxon>Bacillati</taxon>
        <taxon>Cyanobacteriota</taxon>
        <taxon>Cyanophyceae</taxon>
        <taxon>Oculatellales</taxon>
        <taxon>Oculatellaceae</taxon>
        <taxon>Thermoleptolyngbya</taxon>
        <taxon>Thermoleptolyngbya sichuanensis</taxon>
    </lineage>
</organism>
<dbReference type="GO" id="GO:0043169">
    <property type="term" value="F:cation binding"/>
    <property type="evidence" value="ECO:0007669"/>
    <property type="project" value="InterPro"/>
</dbReference>
<accession>A0A6M8BFN6</accession>
<protein>
    <recommendedName>
        <fullName evidence="9">1,4-alpha-glucan branching enzyme GlgB</fullName>
        <ecNumber evidence="9">2.4.1.18</ecNumber>
    </recommendedName>
    <alternativeName>
        <fullName evidence="9">1,4-alpha-D-glucan:1,4-alpha-D-glucan 6-glucosyl-transferase</fullName>
    </alternativeName>
    <alternativeName>
        <fullName evidence="9">Alpha-(1-&gt;4)-glucan branching enzyme</fullName>
    </alternativeName>
    <alternativeName>
        <fullName evidence="9">Glycogen branching enzyme</fullName>
        <shortName evidence="9">BE</shortName>
    </alternativeName>
</protein>
<feature type="domain" description="Glycosyl hydrolase family 13 catalytic" evidence="11">
    <location>
        <begin position="283"/>
        <end position="636"/>
    </location>
</feature>
<dbReference type="InterPro" id="IPR044143">
    <property type="entry name" value="GlgB_N_E_set_prok"/>
</dbReference>
<dbReference type="UniPathway" id="UPA00164"/>
<feature type="active site" description="Nucleophile" evidence="9 10">
    <location>
        <position position="433"/>
    </location>
</feature>
<comment type="catalytic activity">
    <reaction evidence="1 9">
        <text>Transfers a segment of a (1-&gt;4)-alpha-D-glucan chain to a primary hydroxy group in a similar glucan chain.</text>
        <dbReference type="EC" id="2.4.1.18"/>
    </reaction>
</comment>
<dbReference type="Pfam" id="PF00128">
    <property type="entry name" value="Alpha-amylase"/>
    <property type="match status" value="2"/>
</dbReference>
<dbReference type="FunFam" id="2.60.40.1180:FF:000002">
    <property type="entry name" value="1,4-alpha-glucan branching enzyme GlgB"/>
    <property type="match status" value="1"/>
</dbReference>
<dbReference type="Pfam" id="PF02922">
    <property type="entry name" value="CBM_48"/>
    <property type="match status" value="1"/>
</dbReference>
<dbReference type="CDD" id="cd02855">
    <property type="entry name" value="E_set_GBE_prok_N"/>
    <property type="match status" value="1"/>
</dbReference>
<dbReference type="InterPro" id="IPR054169">
    <property type="entry name" value="GlgB_N"/>
</dbReference>
<dbReference type="CDD" id="cd11322">
    <property type="entry name" value="AmyAc_Glg_BE"/>
    <property type="match status" value="1"/>
</dbReference>
<evidence type="ECO:0000313" key="13">
    <source>
        <dbReference type="Proteomes" id="UP000505210"/>
    </source>
</evidence>
<comment type="function">
    <text evidence="9">Catalyzes the formation of the alpha-1,6-glucosidic linkages in glycogen by scission of a 1,4-alpha-linked oligosaccharide from growing alpha-1,4-glucan chains and the subsequent attachment of the oligosaccharide to the alpha-1,6 position.</text>
</comment>
<dbReference type="InterPro" id="IPR006048">
    <property type="entry name" value="A-amylase/branching_C"/>
</dbReference>
<dbReference type="EMBL" id="CP053661">
    <property type="protein sequence ID" value="QKD83060.1"/>
    <property type="molecule type" value="Genomic_DNA"/>
</dbReference>
<dbReference type="PANTHER" id="PTHR43651">
    <property type="entry name" value="1,4-ALPHA-GLUCAN-BRANCHING ENZYME"/>
    <property type="match status" value="1"/>
</dbReference>
<dbReference type="NCBIfam" id="NF003811">
    <property type="entry name" value="PRK05402.1"/>
    <property type="match status" value="1"/>
</dbReference>
<dbReference type="SMART" id="SM00642">
    <property type="entry name" value="Aamy"/>
    <property type="match status" value="1"/>
</dbReference>
<dbReference type="InterPro" id="IPR017853">
    <property type="entry name" value="GH"/>
</dbReference>
<feature type="active site" description="Proton donor" evidence="9 10">
    <location>
        <position position="486"/>
    </location>
</feature>
<dbReference type="Proteomes" id="UP000505210">
    <property type="component" value="Chromosome"/>
</dbReference>
<keyword evidence="6 9" id="KW-0808">Transferase</keyword>
<evidence type="ECO:0000256" key="4">
    <source>
        <dbReference type="ARBA" id="ARBA00022600"/>
    </source>
</evidence>
<dbReference type="FunFam" id="2.60.40.10:FF:000169">
    <property type="entry name" value="1,4-alpha-glucan branching enzyme GlgB"/>
    <property type="match status" value="1"/>
</dbReference>
<keyword evidence="13" id="KW-1185">Reference proteome</keyword>
<dbReference type="Pfam" id="PF22019">
    <property type="entry name" value="GlgB_N"/>
    <property type="match status" value="1"/>
</dbReference>
<dbReference type="Gene3D" id="2.60.40.1180">
    <property type="entry name" value="Golgi alpha-mannosidase II"/>
    <property type="match status" value="1"/>
</dbReference>
<dbReference type="NCBIfam" id="TIGR01515">
    <property type="entry name" value="branching_enzym"/>
    <property type="match status" value="1"/>
</dbReference>
<comment type="subunit">
    <text evidence="9">Monomer.</text>
</comment>
<dbReference type="SUPFAM" id="SSF81296">
    <property type="entry name" value="E set domains"/>
    <property type="match status" value="2"/>
</dbReference>
<evidence type="ECO:0000256" key="3">
    <source>
        <dbReference type="ARBA" id="ARBA00009000"/>
    </source>
</evidence>
<dbReference type="SUPFAM" id="SSF51011">
    <property type="entry name" value="Glycosyl hydrolase domain"/>
    <property type="match status" value="1"/>
</dbReference>
<dbReference type="InterPro" id="IPR013783">
    <property type="entry name" value="Ig-like_fold"/>
</dbReference>
<dbReference type="InterPro" id="IPR006407">
    <property type="entry name" value="GlgB"/>
</dbReference>
<dbReference type="Gene3D" id="3.20.20.80">
    <property type="entry name" value="Glycosidases"/>
    <property type="match status" value="1"/>
</dbReference>
<evidence type="ECO:0000259" key="11">
    <source>
        <dbReference type="SMART" id="SM00642"/>
    </source>
</evidence>
<dbReference type="Pfam" id="PF02806">
    <property type="entry name" value="Alpha-amylase_C"/>
    <property type="match status" value="1"/>
</dbReference>
<dbReference type="EC" id="2.4.1.18" evidence="9"/>
<dbReference type="HAMAP" id="MF_00685">
    <property type="entry name" value="GlgB"/>
    <property type="match status" value="1"/>
</dbReference>
<sequence length="770" mass="89837">MSSTVAPDQVNRIVWNQHHDPFEVLGPHQITQDDKTVWVVRAYLPNADAAWVVCPEERTEYPMEITHHPHFFECLLDRAELSNYQLRIKEGDHERVTYDPYAFRSPLLTDFDIHLFAEGNHHRIYEKLGAHLTEVDGVKGVYFAVWAPNARNVSVLGDFNWWDGRKHQMRRIGNGIWELFIPGLGVGTHYKYEIKNQEGHIYEKSDPYGFFQEVRPKTASIVADLETYEWQDQDWIEKRRQTDPLTQPISVYEVHLGSWLHASSAEPYIRPDGTEEPPVIVADLKPGARFLTYRELADKLIPYVKELGFTHIELLPIAEHPFDGSWGYQVTGYYAATSRYGSPQDLMYFIDQCHQNGIGVLVDWVPGHFPKDGHGLALFDGTHLYEHADPRKGEHKEWGTLVFNYSRNEVRNFLVANALFWFDKYHIDGIRVDAVASMLYLDYQRKPGEWVTNQYGGRENVEAADFLRQMNHVIFSYFPGILSIAEESTTWPMVSWPTYVGGLGFNLKWNMGWMHDMLDYFHMDPWFRQFHQNNITFSIMYAFSENFMLAFSHDEVVHGKSAMIGKMPGDEWQKYANLRCLYTYMYTHPGKKTLFMSNEFGQWSEWNVWGDLEWHLLQYEPHQKLKHFVSKLNEFYRSEPALYTQDFSYDGFEWIDCNDNRHSVVSFIRQSKDPQEYVITVCNFTPQPHAHYRVGVPEPGFYRELFNSDSREYGGSNMGNLGGKWADEWSFHGRPYSIDLCLPPLGVLVLKVDRSKTREIAGSEPPEESL</sequence>
<reference evidence="12 13" key="1">
    <citation type="submission" date="2020-05" db="EMBL/GenBank/DDBJ databases">
        <title>Complete genome sequence of of a novel Thermoleptolyngbya strain isolated from hot springs of Ganzi, Sichuan China.</title>
        <authorList>
            <person name="Tang J."/>
            <person name="Daroch M."/>
            <person name="Li L."/>
            <person name="Waleron K."/>
            <person name="Waleron M."/>
            <person name="Waleron M."/>
        </authorList>
    </citation>
    <scope>NUCLEOTIDE SEQUENCE [LARGE SCALE GENOMIC DNA]</scope>
    <source>
        <strain evidence="12 13">PKUAC-SCTA183</strain>
    </source>
</reference>
<comment type="similarity">
    <text evidence="3 9">Belongs to the glycosyl hydrolase 13 family. GlgB subfamily.</text>
</comment>
<dbReference type="InterPro" id="IPR004193">
    <property type="entry name" value="Glyco_hydro_13_N"/>
</dbReference>
<dbReference type="GO" id="GO:0005978">
    <property type="term" value="P:glycogen biosynthetic process"/>
    <property type="evidence" value="ECO:0007669"/>
    <property type="project" value="UniProtKB-UniRule"/>
</dbReference>
<evidence type="ECO:0000256" key="6">
    <source>
        <dbReference type="ARBA" id="ARBA00022679"/>
    </source>
</evidence>
<gene>
    <name evidence="9 12" type="primary">glgB</name>
    <name evidence="12" type="ORF">HPC62_13430</name>
</gene>
<dbReference type="RefSeq" id="WP_172356446.1">
    <property type="nucleotide sequence ID" value="NZ_CP053661.1"/>
</dbReference>
<keyword evidence="4 9" id="KW-0321">Glycogen metabolism</keyword>
<evidence type="ECO:0000256" key="5">
    <source>
        <dbReference type="ARBA" id="ARBA00022676"/>
    </source>
</evidence>
<dbReference type="InterPro" id="IPR037439">
    <property type="entry name" value="Branching_enzy"/>
</dbReference>
<dbReference type="KEGG" id="theu:HPC62_13430"/>
<dbReference type="PANTHER" id="PTHR43651:SF3">
    <property type="entry name" value="1,4-ALPHA-GLUCAN-BRANCHING ENZYME"/>
    <property type="match status" value="1"/>
</dbReference>
<dbReference type="PIRSF" id="PIRSF000463">
    <property type="entry name" value="GlgB"/>
    <property type="match status" value="1"/>
</dbReference>
<evidence type="ECO:0000313" key="12">
    <source>
        <dbReference type="EMBL" id="QKD83060.1"/>
    </source>
</evidence>
<keyword evidence="7 9" id="KW-0320">Glycogen biosynthesis</keyword>
<dbReference type="InterPro" id="IPR013780">
    <property type="entry name" value="Glyco_hydro_b"/>
</dbReference>
<evidence type="ECO:0000256" key="1">
    <source>
        <dbReference type="ARBA" id="ARBA00000826"/>
    </source>
</evidence>
<dbReference type="InterPro" id="IPR014756">
    <property type="entry name" value="Ig_E-set"/>
</dbReference>
<keyword evidence="5 9" id="KW-0328">Glycosyltransferase</keyword>